<keyword evidence="2" id="KW-0479">Metal-binding</keyword>
<name>A0A419HKC6_9PSEU</name>
<evidence type="ECO:0000256" key="2">
    <source>
        <dbReference type="ARBA" id="ARBA00022723"/>
    </source>
</evidence>
<gene>
    <name evidence="6" type="ORF">D5S19_30670</name>
</gene>
<dbReference type="OrthoDB" id="286092at2"/>
<dbReference type="Pfam" id="PF01850">
    <property type="entry name" value="PIN"/>
    <property type="match status" value="1"/>
</dbReference>
<dbReference type="CDD" id="cd18682">
    <property type="entry name" value="PIN_VapC-like"/>
    <property type="match status" value="1"/>
</dbReference>
<organism evidence="6 7">
    <name type="scientific">Amycolatopsis panacis</name>
    <dbReference type="NCBI Taxonomy" id="2340917"/>
    <lineage>
        <taxon>Bacteria</taxon>
        <taxon>Bacillati</taxon>
        <taxon>Actinomycetota</taxon>
        <taxon>Actinomycetes</taxon>
        <taxon>Pseudonocardiales</taxon>
        <taxon>Pseudonocardiaceae</taxon>
        <taxon>Amycolatopsis</taxon>
    </lineage>
</organism>
<reference evidence="6 7" key="1">
    <citation type="submission" date="2018-09" db="EMBL/GenBank/DDBJ databases">
        <title>YIM PH 21725 draft genome.</title>
        <authorList>
            <person name="Miao C."/>
        </authorList>
    </citation>
    <scope>NUCLEOTIDE SEQUENCE [LARGE SCALE GENOMIC DNA]</scope>
    <source>
        <strain evidence="7">YIM PH21725</strain>
    </source>
</reference>
<dbReference type="InterPro" id="IPR029060">
    <property type="entry name" value="PIN-like_dom_sf"/>
</dbReference>
<dbReference type="Gene3D" id="3.40.50.1010">
    <property type="entry name" value="5'-nuclease"/>
    <property type="match status" value="1"/>
</dbReference>
<dbReference type="GO" id="GO:0046872">
    <property type="term" value="F:metal ion binding"/>
    <property type="evidence" value="ECO:0007669"/>
    <property type="project" value="UniProtKB-KW"/>
</dbReference>
<evidence type="ECO:0000256" key="4">
    <source>
        <dbReference type="ARBA" id="ARBA00022842"/>
    </source>
</evidence>
<dbReference type="GO" id="GO:0004518">
    <property type="term" value="F:nuclease activity"/>
    <property type="evidence" value="ECO:0007669"/>
    <property type="project" value="UniProtKB-KW"/>
</dbReference>
<evidence type="ECO:0000313" key="6">
    <source>
        <dbReference type="EMBL" id="RJQ76244.1"/>
    </source>
</evidence>
<keyword evidence="1" id="KW-0540">Nuclease</keyword>
<dbReference type="AlphaFoldDB" id="A0A419HKC6"/>
<evidence type="ECO:0000256" key="3">
    <source>
        <dbReference type="ARBA" id="ARBA00022801"/>
    </source>
</evidence>
<evidence type="ECO:0000256" key="1">
    <source>
        <dbReference type="ARBA" id="ARBA00022722"/>
    </source>
</evidence>
<keyword evidence="4" id="KW-0460">Magnesium</keyword>
<proteinExistence type="predicted"/>
<dbReference type="InterPro" id="IPR002716">
    <property type="entry name" value="PIN_dom"/>
</dbReference>
<dbReference type="EMBL" id="QZFV01000149">
    <property type="protein sequence ID" value="RJQ76244.1"/>
    <property type="molecule type" value="Genomic_DNA"/>
</dbReference>
<comment type="caution">
    <text evidence="6">The sequence shown here is derived from an EMBL/GenBank/DDBJ whole genome shotgun (WGS) entry which is preliminary data.</text>
</comment>
<sequence length="128" mass="12947">MTAVLDASAVLALIYREDGHDQVAAQVRGAVISAVNFSEVVQKLAQNGHPTPTEAAGVVLSLGATVAAFAAAEAVDAALLWAPTRSNGLSFGDRACLAVAGSIPGGRAVTADKAWARVDVGVPVDLIR</sequence>
<feature type="domain" description="PIN" evidence="5">
    <location>
        <begin position="4"/>
        <end position="119"/>
    </location>
</feature>
<keyword evidence="3" id="KW-0378">Hydrolase</keyword>
<dbReference type="SUPFAM" id="SSF88723">
    <property type="entry name" value="PIN domain-like"/>
    <property type="match status" value="1"/>
</dbReference>
<keyword evidence="7" id="KW-1185">Reference proteome</keyword>
<evidence type="ECO:0000259" key="5">
    <source>
        <dbReference type="Pfam" id="PF01850"/>
    </source>
</evidence>
<dbReference type="GO" id="GO:0016787">
    <property type="term" value="F:hydrolase activity"/>
    <property type="evidence" value="ECO:0007669"/>
    <property type="project" value="UniProtKB-KW"/>
</dbReference>
<evidence type="ECO:0000313" key="7">
    <source>
        <dbReference type="Proteomes" id="UP000285112"/>
    </source>
</evidence>
<dbReference type="Proteomes" id="UP000285112">
    <property type="component" value="Unassembled WGS sequence"/>
</dbReference>
<protein>
    <submittedName>
        <fullName evidence="6">PIN domain-containing protein</fullName>
    </submittedName>
</protein>
<dbReference type="RefSeq" id="WP_120026835.1">
    <property type="nucleotide sequence ID" value="NZ_QZFV01000149.1"/>
</dbReference>
<accession>A0A419HKC6</accession>